<protein>
    <submittedName>
        <fullName evidence="1">Uncharacterized protein</fullName>
    </submittedName>
</protein>
<dbReference type="AlphaFoldDB" id="A0A507ZQS5"/>
<reference evidence="1 2" key="1">
    <citation type="submission" date="2019-06" db="EMBL/GenBank/DDBJ databases">
        <title>Flavibacter putida gen. nov., sp. nov., a novel marine bacterium of the family Flavobacteriaceae isolated from coastal seawater.</title>
        <authorList>
            <person name="Feng X."/>
        </authorList>
    </citation>
    <scope>NUCLEOTIDE SEQUENCE [LARGE SCALE GENOMIC DNA]</scope>
    <source>
        <strain evidence="1 2">PLHSN227</strain>
    </source>
</reference>
<dbReference type="EMBL" id="VIAR01000003">
    <property type="protein sequence ID" value="TQD39709.1"/>
    <property type="molecule type" value="Genomic_DNA"/>
</dbReference>
<evidence type="ECO:0000313" key="2">
    <source>
        <dbReference type="Proteomes" id="UP000317169"/>
    </source>
</evidence>
<accession>A0A507ZQS5</accession>
<evidence type="ECO:0000313" key="1">
    <source>
        <dbReference type="EMBL" id="TQD39709.1"/>
    </source>
</evidence>
<sequence length="123" mass="14156">MQQISACLLVSLVIINSTKFSMAYGYYFGANSSFVAQFCENTDKPELNCNGKCYLTKLAAENNHDQKDIPAAVTDWKEAFFFYENTNLFTLNLLQVRSNKVNWVHQDHYQHLLQTQIFHPPIG</sequence>
<gene>
    <name evidence="1" type="ORF">FKR84_04230</name>
</gene>
<dbReference type="Proteomes" id="UP000317169">
    <property type="component" value="Unassembled WGS sequence"/>
</dbReference>
<organism evidence="1 2">
    <name type="scientific">Haloflavibacter putidus</name>
    <dbReference type="NCBI Taxonomy" id="2576776"/>
    <lineage>
        <taxon>Bacteria</taxon>
        <taxon>Pseudomonadati</taxon>
        <taxon>Bacteroidota</taxon>
        <taxon>Flavobacteriia</taxon>
        <taxon>Flavobacteriales</taxon>
        <taxon>Flavobacteriaceae</taxon>
        <taxon>Haloflavibacter</taxon>
    </lineage>
</organism>
<keyword evidence="2" id="KW-1185">Reference proteome</keyword>
<dbReference type="RefSeq" id="WP_141420952.1">
    <property type="nucleotide sequence ID" value="NZ_VIAR01000003.1"/>
</dbReference>
<proteinExistence type="predicted"/>
<comment type="caution">
    <text evidence="1">The sequence shown here is derived from an EMBL/GenBank/DDBJ whole genome shotgun (WGS) entry which is preliminary data.</text>
</comment>
<dbReference type="OrthoDB" id="980645at2"/>
<name>A0A507ZQS5_9FLAO</name>